<name>A0ACB7UK44_DIOAL</name>
<organism evidence="1 2">
    <name type="scientific">Dioscorea alata</name>
    <name type="common">Purple yam</name>
    <dbReference type="NCBI Taxonomy" id="55571"/>
    <lineage>
        <taxon>Eukaryota</taxon>
        <taxon>Viridiplantae</taxon>
        <taxon>Streptophyta</taxon>
        <taxon>Embryophyta</taxon>
        <taxon>Tracheophyta</taxon>
        <taxon>Spermatophyta</taxon>
        <taxon>Magnoliopsida</taxon>
        <taxon>Liliopsida</taxon>
        <taxon>Dioscoreales</taxon>
        <taxon>Dioscoreaceae</taxon>
        <taxon>Dioscorea</taxon>
    </lineage>
</organism>
<proteinExistence type="predicted"/>
<accession>A0ACB7UK44</accession>
<gene>
    <name evidence="1" type="ORF">IHE45_15G023600</name>
</gene>
<dbReference type="EMBL" id="CM037025">
    <property type="protein sequence ID" value="KAH7660875.1"/>
    <property type="molecule type" value="Genomic_DNA"/>
</dbReference>
<keyword evidence="2" id="KW-1185">Reference proteome</keyword>
<protein>
    <submittedName>
        <fullName evidence="1">RNI-like protein</fullName>
    </submittedName>
</protein>
<dbReference type="Proteomes" id="UP000827976">
    <property type="component" value="Chromosome 15"/>
</dbReference>
<sequence length="466" mass="53692">MGKAEDRLSELPDTIRLQILSLLPRKHAIRTSILSSKWRHLWTFRWPYSTTLDFSHTLYSLQTPDDFVHNVNQVLQLRGHKKVELFLLSFHPQSHHHMSTVVRWLEYVVSNGVEELYLDLHPCCSSSSSSHEQQTLPFVLPDCLFNGEKLSFLSLNHCNFGVNSEFRKLRFLETLCLTSVGITDRMLIDFIESCPFLQKLDLRQCNELRSVRVCKDGLKLKSMVMVDCLRAYQVEISAPELLSFCFNGEFLRRYLFRNLAALEDVVLSSAGRDIGGCITDWMKIVPCLTNVKLLTLCSRAIQCIVVSKISIPTVFNNLKELRMEMELMTETNLSDIYDFFRKCHCPNLDQVSIELPNSCSRDPSLKIFLKVSAEKPMDCELGKLKTVKMKSFKGHKNEMELVRFFLDMAPELENMFLFAADSDSRSAFHSMNSLNFRGKASDKAKIIMIDKNFGNQFQFLLEDVTC</sequence>
<evidence type="ECO:0000313" key="1">
    <source>
        <dbReference type="EMBL" id="KAH7660875.1"/>
    </source>
</evidence>
<evidence type="ECO:0000313" key="2">
    <source>
        <dbReference type="Proteomes" id="UP000827976"/>
    </source>
</evidence>
<comment type="caution">
    <text evidence="1">The sequence shown here is derived from an EMBL/GenBank/DDBJ whole genome shotgun (WGS) entry which is preliminary data.</text>
</comment>
<reference evidence="2" key="1">
    <citation type="journal article" date="2022" name="Nat. Commun.">
        <title>Chromosome evolution and the genetic basis of agronomically important traits in greater yam.</title>
        <authorList>
            <person name="Bredeson J.V."/>
            <person name="Lyons J.B."/>
            <person name="Oniyinde I.O."/>
            <person name="Okereke N.R."/>
            <person name="Kolade O."/>
            <person name="Nnabue I."/>
            <person name="Nwadili C.O."/>
            <person name="Hribova E."/>
            <person name="Parker M."/>
            <person name="Nwogha J."/>
            <person name="Shu S."/>
            <person name="Carlson J."/>
            <person name="Kariba R."/>
            <person name="Muthemba S."/>
            <person name="Knop K."/>
            <person name="Barton G.J."/>
            <person name="Sherwood A.V."/>
            <person name="Lopez-Montes A."/>
            <person name="Asiedu R."/>
            <person name="Jamnadass R."/>
            <person name="Muchugi A."/>
            <person name="Goodstein D."/>
            <person name="Egesi C.N."/>
            <person name="Featherston J."/>
            <person name="Asfaw A."/>
            <person name="Simpson G.G."/>
            <person name="Dolezel J."/>
            <person name="Hendre P.S."/>
            <person name="Van Deynze A."/>
            <person name="Kumar P.L."/>
            <person name="Obidiegwu J.E."/>
            <person name="Bhattacharjee R."/>
            <person name="Rokhsar D.S."/>
        </authorList>
    </citation>
    <scope>NUCLEOTIDE SEQUENCE [LARGE SCALE GENOMIC DNA]</scope>
    <source>
        <strain evidence="2">cv. TDa95/00328</strain>
    </source>
</reference>